<organism evidence="1 2">
    <name type="scientific">Caballeronia novacaledonica</name>
    <dbReference type="NCBI Taxonomy" id="1544861"/>
    <lineage>
        <taxon>Bacteria</taxon>
        <taxon>Pseudomonadati</taxon>
        <taxon>Pseudomonadota</taxon>
        <taxon>Betaproteobacteria</taxon>
        <taxon>Burkholderiales</taxon>
        <taxon>Burkholderiaceae</taxon>
        <taxon>Caballeronia</taxon>
    </lineage>
</organism>
<dbReference type="Proteomes" id="UP001055111">
    <property type="component" value="Unassembled WGS sequence"/>
</dbReference>
<evidence type="ECO:0000313" key="1">
    <source>
        <dbReference type="EMBL" id="GJH26464.1"/>
    </source>
</evidence>
<sequence>MAASRSVRAITAIVMFLAAIMLGGCASHEAYRTQVVNPWLDSQQCRTDRDGKTAPECAGRTPEIVDGKYELHFVEFDDQGWLHPQTAASPDAAPDQSAMQIDALMDNLKQYLKARTDVKVILFVHGWKHNAETDDDNVMKFRRLLERAASDELYQQSKRQVIGIYIGWRGKPWLLPDPVLNLSFWNRKATASRVSAGTVRELFARLRSMQRYFNLEALKEGRRPAMRTLMIGHSFGGLILYAATSGPLIETLTEESDLADLPPLQQSASNERTAEAERVADMIVLVNPAFEASQFEALYRVANRQQHRCYVAPMFMSITSATDDATGIAFPAGRFLNTLFERPTSSDAQATAIKQTPGHDDGYITHRLHGPAQDASAAHSPVCDGWTSGDKLLGMTNDELARAVTNNKRLEVAQSQAFIAGLNAQRPAPSTWQRKFCGGATLDVEAKDGVVNAQTLVWNVKADSSIIDGHGDVMNPALLDFVRQMFGDTDLPDGPDHGRSACDEQ</sequence>
<accession>A0AA37IC28</accession>
<dbReference type="AlphaFoldDB" id="A0AA37IC28"/>
<dbReference type="RefSeq" id="WP_238213051.1">
    <property type="nucleotide sequence ID" value="NZ_BPUS01000006.1"/>
</dbReference>
<evidence type="ECO:0008006" key="3">
    <source>
        <dbReference type="Google" id="ProtNLM"/>
    </source>
</evidence>
<reference evidence="1" key="1">
    <citation type="submission" date="2022-09" db="EMBL/GenBank/DDBJ databases">
        <title>Isolation and characterization of 3-chlorobenzoate degrading bacteria from soils in Shizuoka.</title>
        <authorList>
            <person name="Ifat A."/>
            <person name="Ogawa N."/>
            <person name="Kimbara K."/>
            <person name="Moriuchi R."/>
            <person name="Dohra H."/>
            <person name="Shintani M."/>
        </authorList>
    </citation>
    <scope>NUCLEOTIDE SEQUENCE</scope>
    <source>
        <strain evidence="1">19CS4-2</strain>
    </source>
</reference>
<protein>
    <recommendedName>
        <fullName evidence="3">Alpha/beta hydrolase family protein</fullName>
    </recommendedName>
</protein>
<gene>
    <name evidence="1" type="ORF">CBA19CS42_18130</name>
</gene>
<evidence type="ECO:0000313" key="2">
    <source>
        <dbReference type="Proteomes" id="UP001055111"/>
    </source>
</evidence>
<proteinExistence type="predicted"/>
<comment type="caution">
    <text evidence="1">The sequence shown here is derived from an EMBL/GenBank/DDBJ whole genome shotgun (WGS) entry which is preliminary data.</text>
</comment>
<dbReference type="EMBL" id="BPUS01000006">
    <property type="protein sequence ID" value="GJH26464.1"/>
    <property type="molecule type" value="Genomic_DNA"/>
</dbReference>
<name>A0AA37IC28_9BURK</name>
<dbReference type="PROSITE" id="PS51257">
    <property type="entry name" value="PROKAR_LIPOPROTEIN"/>
    <property type="match status" value="1"/>
</dbReference>